<dbReference type="Proteomes" id="UP000800041">
    <property type="component" value="Unassembled WGS sequence"/>
</dbReference>
<dbReference type="FunFam" id="3.40.50.720:FF:000191">
    <property type="entry name" value="Methylglyoxal reductase (NADPH-dependent)"/>
    <property type="match status" value="1"/>
</dbReference>
<dbReference type="InterPro" id="IPR050425">
    <property type="entry name" value="NAD(P)_dehydrat-like"/>
</dbReference>
<dbReference type="OrthoDB" id="2735536at2759"/>
<dbReference type="InterPro" id="IPR036291">
    <property type="entry name" value="NAD(P)-bd_dom_sf"/>
</dbReference>
<dbReference type="PANTHER" id="PTHR10366:SF564">
    <property type="entry name" value="STEROL-4-ALPHA-CARBOXYLATE 3-DEHYDROGENASE, DECARBOXYLATING"/>
    <property type="match status" value="1"/>
</dbReference>
<feature type="domain" description="NAD-dependent epimerase/dehydratase" evidence="3">
    <location>
        <begin position="10"/>
        <end position="262"/>
    </location>
</feature>
<dbReference type="InterPro" id="IPR001509">
    <property type="entry name" value="Epimerase_deHydtase"/>
</dbReference>
<dbReference type="PANTHER" id="PTHR10366">
    <property type="entry name" value="NAD DEPENDENT EPIMERASE/DEHYDRATASE"/>
    <property type="match status" value="1"/>
</dbReference>
<accession>A0A6G1GQK2</accession>
<evidence type="ECO:0000313" key="5">
    <source>
        <dbReference type="Proteomes" id="UP000800041"/>
    </source>
</evidence>
<proteinExistence type="inferred from homology"/>
<organism evidence="4 5">
    <name type="scientific">Aulographum hederae CBS 113979</name>
    <dbReference type="NCBI Taxonomy" id="1176131"/>
    <lineage>
        <taxon>Eukaryota</taxon>
        <taxon>Fungi</taxon>
        <taxon>Dikarya</taxon>
        <taxon>Ascomycota</taxon>
        <taxon>Pezizomycotina</taxon>
        <taxon>Dothideomycetes</taxon>
        <taxon>Pleosporomycetidae</taxon>
        <taxon>Aulographales</taxon>
        <taxon>Aulographaceae</taxon>
    </lineage>
</organism>
<keyword evidence="5" id="KW-1185">Reference proteome</keyword>
<dbReference type="Gene3D" id="3.40.50.720">
    <property type="entry name" value="NAD(P)-binding Rossmann-like Domain"/>
    <property type="match status" value="1"/>
</dbReference>
<evidence type="ECO:0000256" key="2">
    <source>
        <dbReference type="ARBA" id="ARBA00023445"/>
    </source>
</evidence>
<dbReference type="SUPFAM" id="SSF51735">
    <property type="entry name" value="NAD(P)-binding Rossmann-fold domains"/>
    <property type="match status" value="1"/>
</dbReference>
<evidence type="ECO:0000313" key="4">
    <source>
        <dbReference type="EMBL" id="KAF1983211.1"/>
    </source>
</evidence>
<dbReference type="GO" id="GO:0016616">
    <property type="term" value="F:oxidoreductase activity, acting on the CH-OH group of donors, NAD or NADP as acceptor"/>
    <property type="evidence" value="ECO:0007669"/>
    <property type="project" value="TreeGrafter"/>
</dbReference>
<reference evidence="4" key="1">
    <citation type="journal article" date="2020" name="Stud. Mycol.">
        <title>101 Dothideomycetes genomes: a test case for predicting lifestyles and emergence of pathogens.</title>
        <authorList>
            <person name="Haridas S."/>
            <person name="Albert R."/>
            <person name="Binder M."/>
            <person name="Bloem J."/>
            <person name="Labutti K."/>
            <person name="Salamov A."/>
            <person name="Andreopoulos B."/>
            <person name="Baker S."/>
            <person name="Barry K."/>
            <person name="Bills G."/>
            <person name="Bluhm B."/>
            <person name="Cannon C."/>
            <person name="Castanera R."/>
            <person name="Culley D."/>
            <person name="Daum C."/>
            <person name="Ezra D."/>
            <person name="Gonzalez J."/>
            <person name="Henrissat B."/>
            <person name="Kuo A."/>
            <person name="Liang C."/>
            <person name="Lipzen A."/>
            <person name="Lutzoni F."/>
            <person name="Magnuson J."/>
            <person name="Mondo S."/>
            <person name="Nolan M."/>
            <person name="Ohm R."/>
            <person name="Pangilinan J."/>
            <person name="Park H.-J."/>
            <person name="Ramirez L."/>
            <person name="Alfaro M."/>
            <person name="Sun H."/>
            <person name="Tritt A."/>
            <person name="Yoshinaga Y."/>
            <person name="Zwiers L.-H."/>
            <person name="Turgeon B."/>
            <person name="Goodwin S."/>
            <person name="Spatafora J."/>
            <person name="Crous P."/>
            <person name="Grigoriev I."/>
        </authorList>
    </citation>
    <scope>NUCLEOTIDE SEQUENCE</scope>
    <source>
        <strain evidence="4">CBS 113979</strain>
    </source>
</reference>
<evidence type="ECO:0000256" key="1">
    <source>
        <dbReference type="ARBA" id="ARBA00023002"/>
    </source>
</evidence>
<dbReference type="EMBL" id="ML977177">
    <property type="protein sequence ID" value="KAF1983211.1"/>
    <property type="molecule type" value="Genomic_DNA"/>
</dbReference>
<gene>
    <name evidence="4" type="ORF">K402DRAFT_338844</name>
</gene>
<keyword evidence="1" id="KW-0560">Oxidoreductase</keyword>
<comment type="similarity">
    <text evidence="2">Belongs to the NAD(P)-dependent epimerase/dehydratase family. Dihydroflavonol-4-reductase subfamily.</text>
</comment>
<evidence type="ECO:0000259" key="3">
    <source>
        <dbReference type="Pfam" id="PF01370"/>
    </source>
</evidence>
<dbReference type="Pfam" id="PF01370">
    <property type="entry name" value="Epimerase"/>
    <property type="match status" value="1"/>
</dbReference>
<protein>
    <submittedName>
        <fullName evidence="4">Flavonol reductase</fullName>
    </submittedName>
</protein>
<name>A0A6G1GQK2_9PEZI</name>
<dbReference type="AlphaFoldDB" id="A0A6G1GQK2"/>
<sequence>MPKPTSEQTILVTGAAGFVAAHVMNSFLEKGYKIRGTVRTEKSADSVRKSHSKYADRLSFVFVQDIAASGAFDEAVKGVDGVIHTASPFILNVEDSERDLLIPAIKGTTGVLEALAKNNPDATRVVITSSFASIIDMSQGYRPGYTYSEADWNPATYDEAKADNGGFAYCASKCFAERAAFDYVEKNKPTFSVATICPPMTYGPIAHTVASMDKLNTSSADIWRFMNGTTEEVPLTDFCGFVDVRDLADAHLRAFETPEAANQRFLVTGGNYSYQKVCDVLNALPGLGEGKVPVGKPGTTPEGEVYKYDTSRAKEVLGMRFRGLEECVMDTAESLLGLEKAMAMA</sequence>
<dbReference type="CDD" id="cd05227">
    <property type="entry name" value="AR_SDR_e"/>
    <property type="match status" value="1"/>
</dbReference>